<keyword evidence="4" id="KW-1185">Reference proteome</keyword>
<accession>D8R9T8</accession>
<reference evidence="3 4" key="1">
    <citation type="journal article" date="2011" name="Science">
        <title>The Selaginella genome identifies genetic changes associated with the evolution of vascular plants.</title>
        <authorList>
            <person name="Banks J.A."/>
            <person name="Nishiyama T."/>
            <person name="Hasebe M."/>
            <person name="Bowman J.L."/>
            <person name="Gribskov M."/>
            <person name="dePamphilis C."/>
            <person name="Albert V.A."/>
            <person name="Aono N."/>
            <person name="Aoyama T."/>
            <person name="Ambrose B.A."/>
            <person name="Ashton N.W."/>
            <person name="Axtell M.J."/>
            <person name="Barker E."/>
            <person name="Barker M.S."/>
            <person name="Bennetzen J.L."/>
            <person name="Bonawitz N.D."/>
            <person name="Chapple C."/>
            <person name="Cheng C."/>
            <person name="Correa L.G."/>
            <person name="Dacre M."/>
            <person name="DeBarry J."/>
            <person name="Dreyer I."/>
            <person name="Elias M."/>
            <person name="Engstrom E.M."/>
            <person name="Estelle M."/>
            <person name="Feng L."/>
            <person name="Finet C."/>
            <person name="Floyd S.K."/>
            <person name="Frommer W.B."/>
            <person name="Fujita T."/>
            <person name="Gramzow L."/>
            <person name="Gutensohn M."/>
            <person name="Harholt J."/>
            <person name="Hattori M."/>
            <person name="Heyl A."/>
            <person name="Hirai T."/>
            <person name="Hiwatashi Y."/>
            <person name="Ishikawa M."/>
            <person name="Iwata M."/>
            <person name="Karol K.G."/>
            <person name="Koehler B."/>
            <person name="Kolukisaoglu U."/>
            <person name="Kubo M."/>
            <person name="Kurata T."/>
            <person name="Lalonde S."/>
            <person name="Li K."/>
            <person name="Li Y."/>
            <person name="Litt A."/>
            <person name="Lyons E."/>
            <person name="Manning G."/>
            <person name="Maruyama T."/>
            <person name="Michael T.P."/>
            <person name="Mikami K."/>
            <person name="Miyazaki S."/>
            <person name="Morinaga S."/>
            <person name="Murata T."/>
            <person name="Mueller-Roeber B."/>
            <person name="Nelson D.R."/>
            <person name="Obara M."/>
            <person name="Oguri Y."/>
            <person name="Olmstead R.G."/>
            <person name="Onodera N."/>
            <person name="Petersen B.L."/>
            <person name="Pils B."/>
            <person name="Prigge M."/>
            <person name="Rensing S.A."/>
            <person name="Riano-Pachon D.M."/>
            <person name="Roberts A.W."/>
            <person name="Sato Y."/>
            <person name="Scheller H.V."/>
            <person name="Schulz B."/>
            <person name="Schulz C."/>
            <person name="Shakirov E.V."/>
            <person name="Shibagaki N."/>
            <person name="Shinohara N."/>
            <person name="Shippen D.E."/>
            <person name="Soerensen I."/>
            <person name="Sotooka R."/>
            <person name="Sugimoto N."/>
            <person name="Sugita M."/>
            <person name="Sumikawa N."/>
            <person name="Tanurdzic M."/>
            <person name="Theissen G."/>
            <person name="Ulvskov P."/>
            <person name="Wakazuki S."/>
            <person name="Weng J.K."/>
            <person name="Willats W.W."/>
            <person name="Wipf D."/>
            <person name="Wolf P.G."/>
            <person name="Yang L."/>
            <person name="Zimmer A.D."/>
            <person name="Zhu Q."/>
            <person name="Mitros T."/>
            <person name="Hellsten U."/>
            <person name="Loque D."/>
            <person name="Otillar R."/>
            <person name="Salamov A."/>
            <person name="Schmutz J."/>
            <person name="Shapiro H."/>
            <person name="Lindquist E."/>
            <person name="Lucas S."/>
            <person name="Rokhsar D."/>
            <person name="Grigoriev I.V."/>
        </authorList>
    </citation>
    <scope>NUCLEOTIDE SEQUENCE [LARGE SCALE GENOMIC DNA]</scope>
</reference>
<keyword evidence="1" id="KW-0175">Coiled coil</keyword>
<dbReference type="KEGG" id="smo:SELMODRAFT_114921"/>
<dbReference type="HOGENOM" id="CLU_2744811_0_0_1"/>
<dbReference type="PANTHER" id="PTHR31016:SF2">
    <property type="entry name" value="OS04G0228100 PROTEIN"/>
    <property type="match status" value="1"/>
</dbReference>
<organism evidence="4">
    <name type="scientific">Selaginella moellendorffii</name>
    <name type="common">Spikemoss</name>
    <dbReference type="NCBI Taxonomy" id="88036"/>
    <lineage>
        <taxon>Eukaryota</taxon>
        <taxon>Viridiplantae</taxon>
        <taxon>Streptophyta</taxon>
        <taxon>Embryophyta</taxon>
        <taxon>Tracheophyta</taxon>
        <taxon>Lycopodiopsida</taxon>
        <taxon>Selaginellales</taxon>
        <taxon>Selaginellaceae</taxon>
        <taxon>Selaginella</taxon>
    </lineage>
</organism>
<dbReference type="AlphaFoldDB" id="D8R9T8"/>
<dbReference type="eggNOG" id="ENOG502QPQ1">
    <property type="taxonomic scope" value="Eukaryota"/>
</dbReference>
<dbReference type="KEGG" id="smo:SELMODRAFT_88206"/>
<evidence type="ECO:0000256" key="1">
    <source>
        <dbReference type="SAM" id="Coils"/>
    </source>
</evidence>
<dbReference type="EMBL" id="GL377574">
    <property type="protein sequence ID" value="EFJ31210.1"/>
    <property type="molecule type" value="Genomic_DNA"/>
</dbReference>
<dbReference type="Gramene" id="EFJ31210">
    <property type="protein sequence ID" value="EFJ31210"/>
    <property type="gene ID" value="SELMODRAFT_88206"/>
</dbReference>
<evidence type="ECO:0000313" key="4">
    <source>
        <dbReference type="Proteomes" id="UP000001514"/>
    </source>
</evidence>
<dbReference type="Proteomes" id="UP000001514">
    <property type="component" value="Unassembled WGS sequence"/>
</dbReference>
<dbReference type="PANTHER" id="PTHR31016">
    <property type="entry name" value="OS04G0228100 PROTEIN"/>
    <property type="match status" value="1"/>
</dbReference>
<feature type="coiled-coil region" evidence="1">
    <location>
        <begin position="22"/>
        <end position="49"/>
    </location>
</feature>
<dbReference type="Gramene" id="EFJ17137">
    <property type="protein sequence ID" value="EFJ17137"/>
    <property type="gene ID" value="SELMODRAFT_114921"/>
</dbReference>
<gene>
    <name evidence="2" type="ORF">SELMODRAFT_114921</name>
    <name evidence="3" type="ORF">SELMODRAFT_88206</name>
</gene>
<evidence type="ECO:0000313" key="3">
    <source>
        <dbReference type="EMBL" id="EFJ31210.1"/>
    </source>
</evidence>
<name>D8R9T8_SELML</name>
<dbReference type="InParanoid" id="D8R9T8"/>
<proteinExistence type="predicted"/>
<protein>
    <submittedName>
        <fullName evidence="3">Uncharacterized protein</fullName>
    </submittedName>
</protein>
<dbReference type="EMBL" id="GL377615">
    <property type="protein sequence ID" value="EFJ17137.1"/>
    <property type="molecule type" value="Genomic_DNA"/>
</dbReference>
<sequence length="71" mass="8385">MAAKAKLLLRELKTVRAELCFMRNRTRQLETLLAEKARLVQENATYKRENQFLHEAIEYHQLTVQGMVLPE</sequence>
<evidence type="ECO:0000313" key="2">
    <source>
        <dbReference type="EMBL" id="EFJ17137.1"/>
    </source>
</evidence>